<proteinExistence type="predicted"/>
<dbReference type="AlphaFoldDB" id="A0A967BA04"/>
<dbReference type="RefSeq" id="WP_166312631.1">
    <property type="nucleotide sequence ID" value="NZ_WOTH01000001.1"/>
</dbReference>
<keyword evidence="2" id="KW-1185">Reference proteome</keyword>
<name>A0A967BA04_9PROT</name>
<comment type="caution">
    <text evidence="1">The sequence shown here is derived from an EMBL/GenBank/DDBJ whole genome shotgun (WGS) entry which is preliminary data.</text>
</comment>
<accession>A0A967BA04</accession>
<sequence>MIATSDILHELSADERVAVWMLRYLVGPGRPFCRMGFGSLGGMFFREDLDALGTAFRHALDRCSGAGVMPPDVRMRGCGAVSSTEMALLDATALAQKGDEKGVRATLRRLFPQRHVIASFAEAMTQLGACLASAGYWLLSRACTRTDSLSETQAIPERSVAITRRQRDMVLESDTPVAAASLATLSRWRSQDMRLAQVLWPHGATQICAVG</sequence>
<dbReference type="Proteomes" id="UP000597459">
    <property type="component" value="Unassembled WGS sequence"/>
</dbReference>
<reference evidence="1" key="1">
    <citation type="submission" date="2019-11" db="EMBL/GenBank/DDBJ databases">
        <title>Description of new Acetobacter species.</title>
        <authorList>
            <person name="Cleenwerck I."/>
            <person name="Sombolestani A.S."/>
        </authorList>
    </citation>
    <scope>NUCLEOTIDE SEQUENCE</scope>
    <source>
        <strain evidence="1">LMG 1626</strain>
    </source>
</reference>
<gene>
    <name evidence="1" type="ORF">GOB87_00780</name>
</gene>
<organism evidence="1 2">
    <name type="scientific">Acetobacter estunensis</name>
    <dbReference type="NCBI Taxonomy" id="104097"/>
    <lineage>
        <taxon>Bacteria</taxon>
        <taxon>Pseudomonadati</taxon>
        <taxon>Pseudomonadota</taxon>
        <taxon>Alphaproteobacteria</taxon>
        <taxon>Acetobacterales</taxon>
        <taxon>Acetobacteraceae</taxon>
        <taxon>Acetobacter</taxon>
    </lineage>
</organism>
<dbReference type="EMBL" id="WOTH01000001">
    <property type="protein sequence ID" value="NHO52502.1"/>
    <property type="molecule type" value="Genomic_DNA"/>
</dbReference>
<evidence type="ECO:0000313" key="1">
    <source>
        <dbReference type="EMBL" id="NHO52502.1"/>
    </source>
</evidence>
<protein>
    <submittedName>
        <fullName evidence="1">Uncharacterized protein</fullName>
    </submittedName>
</protein>
<evidence type="ECO:0000313" key="2">
    <source>
        <dbReference type="Proteomes" id="UP000597459"/>
    </source>
</evidence>